<proteinExistence type="predicted"/>
<dbReference type="GeneID" id="59053066"/>
<dbReference type="EMBL" id="CCYD01000041">
    <property type="protein sequence ID" value="CEG35385.1"/>
    <property type="molecule type" value="Genomic_DNA"/>
</dbReference>
<dbReference type="AlphaFoldDB" id="A0A0P1A4Y5"/>
<organism evidence="1 2">
    <name type="scientific">Plasmopara halstedii</name>
    <name type="common">Downy mildew of sunflower</name>
    <dbReference type="NCBI Taxonomy" id="4781"/>
    <lineage>
        <taxon>Eukaryota</taxon>
        <taxon>Sar</taxon>
        <taxon>Stramenopiles</taxon>
        <taxon>Oomycota</taxon>
        <taxon>Peronosporomycetes</taxon>
        <taxon>Peronosporales</taxon>
        <taxon>Peronosporaceae</taxon>
        <taxon>Plasmopara</taxon>
    </lineage>
</organism>
<evidence type="ECO:0000313" key="2">
    <source>
        <dbReference type="Proteomes" id="UP000054928"/>
    </source>
</evidence>
<dbReference type="Proteomes" id="UP000054928">
    <property type="component" value="Unassembled WGS sequence"/>
</dbReference>
<dbReference type="RefSeq" id="XP_036262971.1">
    <property type="nucleotide sequence ID" value="XM_036407358.1"/>
</dbReference>
<accession>A0A0P1A4Y5</accession>
<reference evidence="2" key="1">
    <citation type="submission" date="2014-09" db="EMBL/GenBank/DDBJ databases">
        <authorList>
            <person name="Sharma Rahul"/>
            <person name="Thines Marco"/>
        </authorList>
    </citation>
    <scope>NUCLEOTIDE SEQUENCE [LARGE SCALE GENOMIC DNA]</scope>
</reference>
<name>A0A0P1A4Y5_PLAHL</name>
<keyword evidence="2" id="KW-1185">Reference proteome</keyword>
<sequence length="96" mass="10697">MARTDSHGYLATCQRTVKAAEAQLLVKINLLNVDLEFSMDDTCCDLDKSECVLRTCTVLCTDMVPCDLVGRTGALCAITSLHTYNCEMLFFCIGWY</sequence>
<evidence type="ECO:0000313" key="1">
    <source>
        <dbReference type="EMBL" id="CEG35385.1"/>
    </source>
</evidence>
<protein>
    <submittedName>
        <fullName evidence="1">Uncharacterized protein</fullName>
    </submittedName>
</protein>